<dbReference type="EMBL" id="JACGLT010000010">
    <property type="protein sequence ID" value="MBA6153560.1"/>
    <property type="molecule type" value="Genomic_DNA"/>
</dbReference>
<dbReference type="Gene3D" id="3.90.1140.10">
    <property type="entry name" value="Cyclic phosphodiesterase"/>
    <property type="match status" value="1"/>
</dbReference>
<name>A0A7W2M6G7_9FLAO</name>
<reference evidence="2 3" key="1">
    <citation type="submission" date="2020-07" db="EMBL/GenBank/DDBJ databases">
        <title>Bacterium isolated from marine sediment.</title>
        <authorList>
            <person name="Shang D."/>
        </authorList>
    </citation>
    <scope>NUCLEOTIDE SEQUENCE [LARGE SCALE GENOMIC DNA]</scope>
    <source>
        <strain evidence="2 3">F6074</strain>
    </source>
</reference>
<dbReference type="Pfam" id="PF10469">
    <property type="entry name" value="AKAP7_NLS"/>
    <property type="match status" value="1"/>
</dbReference>
<proteinExistence type="predicted"/>
<dbReference type="InterPro" id="IPR009097">
    <property type="entry name" value="Cyclic_Pdiesterase"/>
</dbReference>
<gene>
    <name evidence="2" type="ORF">H3Z82_12565</name>
</gene>
<evidence type="ECO:0000313" key="2">
    <source>
        <dbReference type="EMBL" id="MBA6153560.1"/>
    </source>
</evidence>
<dbReference type="InterPro" id="IPR019510">
    <property type="entry name" value="AKAP7-like_phosphoesterase"/>
</dbReference>
<dbReference type="AlphaFoldDB" id="A0A7W2M6G7"/>
<sequence length="231" mass="27244">MNLQEHYDTLYKESISEISSDNYEIDPMIHADNDRRFGMSLLIRPPMDVKIKIQRFLEDLKSLEPNQYYYPNSDIHITVISIISCYDGLMLRNLNVPAYVEQIANSLKNAKKFSISCQGITASPSCIMIQGFMGDNHLNTIRNNLRRDFKDSNLEQSMDERYLIQTAHATVFRFTEPLKQKERFLELVEKYRNHDFGSFQVNKLELSYNDWYHRERLVTNLHEFKIGNSKT</sequence>
<feature type="domain" description="A-kinase anchor protein 7-like phosphoesterase" evidence="1">
    <location>
        <begin position="68"/>
        <end position="207"/>
    </location>
</feature>
<dbReference type="Proteomes" id="UP000541857">
    <property type="component" value="Unassembled WGS sequence"/>
</dbReference>
<evidence type="ECO:0000313" key="3">
    <source>
        <dbReference type="Proteomes" id="UP000541857"/>
    </source>
</evidence>
<keyword evidence="3" id="KW-1185">Reference proteome</keyword>
<organism evidence="2 3">
    <name type="scientific">Gelidibacter maritimus</name>
    <dbReference type="NCBI Taxonomy" id="2761487"/>
    <lineage>
        <taxon>Bacteria</taxon>
        <taxon>Pseudomonadati</taxon>
        <taxon>Bacteroidota</taxon>
        <taxon>Flavobacteriia</taxon>
        <taxon>Flavobacteriales</taxon>
        <taxon>Flavobacteriaceae</taxon>
        <taxon>Gelidibacter</taxon>
    </lineage>
</organism>
<accession>A0A7W2M6G7</accession>
<comment type="caution">
    <text evidence="2">The sequence shown here is derived from an EMBL/GenBank/DDBJ whole genome shotgun (WGS) entry which is preliminary data.</text>
</comment>
<evidence type="ECO:0000259" key="1">
    <source>
        <dbReference type="Pfam" id="PF10469"/>
    </source>
</evidence>
<dbReference type="SUPFAM" id="SSF55144">
    <property type="entry name" value="LigT-like"/>
    <property type="match status" value="1"/>
</dbReference>
<dbReference type="RefSeq" id="WP_182205861.1">
    <property type="nucleotide sequence ID" value="NZ_JACGLT010000010.1"/>
</dbReference>
<protein>
    <submittedName>
        <fullName evidence="2">Mutarotase</fullName>
    </submittedName>
</protein>